<dbReference type="Pfam" id="PF09402">
    <property type="entry name" value="MSC"/>
    <property type="match status" value="1"/>
</dbReference>
<evidence type="ECO:0000256" key="2">
    <source>
        <dbReference type="ARBA" id="ARBA00022553"/>
    </source>
</evidence>
<feature type="compositionally biased region" description="Polar residues" evidence="7">
    <location>
        <begin position="91"/>
        <end position="101"/>
    </location>
</feature>
<dbReference type="InterPro" id="IPR018996">
    <property type="entry name" value="Man1/Src1-like_C"/>
</dbReference>
<feature type="domain" description="Man1/Src1-like C-terminal" evidence="9">
    <location>
        <begin position="424"/>
        <end position="749"/>
    </location>
</feature>
<keyword evidence="4 8" id="KW-1133">Transmembrane helix</keyword>
<dbReference type="GO" id="GO:0003682">
    <property type="term" value="F:chromatin binding"/>
    <property type="evidence" value="ECO:0007669"/>
    <property type="project" value="InterPro"/>
</dbReference>
<dbReference type="Gene3D" id="1.10.10.1180">
    <property type="entry name" value="MAN1, winged-helix domain"/>
    <property type="match status" value="1"/>
</dbReference>
<keyword evidence="3 8" id="KW-0812">Transmembrane</keyword>
<dbReference type="InterPro" id="IPR041885">
    <property type="entry name" value="MAN1_winged_helix_dom"/>
</dbReference>
<sequence>MPDDLEKYLDPEFDPHDLRVLDLRQLLKEYDVSYTHKAKKAQLVTIFREEVLPKMDAKQKLAKRKTKTNNIERSSRKSTHRSQPRKLHPSPKQQHGSQSPSKESRKRLQQLLESQRSPSKIRQHLEIKNNPLKSVMQKTIPSKRSLKTSGDDEYDGKTSVYEGYSRILKKPTNRKNDFSSSPSASSPRNDTLFPRDKRIKFEKTPEEKDEKTIPTRTKSRSLVTDSKFKPKKLTFEEDDLADITPHRDHSLSDSSRSSVVYRPNVSPSSSSVGYITAINELPEKHISSSPVVPFIPLLPSSTPMHPRTKVVSRKMGSHNDVSTKLLKEARNGEYKVISGPRTILKDVASGDDDSSSLRERIHTPEISSSEEEDETMLKQLQAEFDSETSRVEEESKKVMKSIDHNKHVSFAFNRTVYKLISYLLVVLLSFMAFTVYREERIAVGFCGHSNYRPIFHVDLKAHPLLAEYVNAVEEALKLECIPCPEHGICFDNSELHCKNDYTVQKPWYSLFGLIPCFDKCVLDSEKVAKIDRIVKSACDALAKRNANLRCGTGSNEEVGLSFESLQHYLVEKLALETEVQSGEFEYLWNKSLAILKEKPELAFNNDDTFVRSNSLAKLTIKCKLKRVFVDMLLRLRYWLLGIVAVSAIVGYIYLRISWFQQERKLVKELTSKTLNRLQEQATAYRHEEVKHKYIGKIQLRDYYLSDPSINQKKRLEIWEKVAKVVEKNSNVNAYSLEVNGEIMKAWEWASDI</sequence>
<name>A0A875SBM8_EENNA</name>
<dbReference type="CDD" id="cd12935">
    <property type="entry name" value="LEM_like"/>
    <property type="match status" value="1"/>
</dbReference>
<dbReference type="KEGG" id="bnn:FOA43_003670"/>
<organism evidence="11 12">
    <name type="scientific">Eeniella nana</name>
    <name type="common">Yeast</name>
    <name type="synonym">Brettanomyces nanus</name>
    <dbReference type="NCBI Taxonomy" id="13502"/>
    <lineage>
        <taxon>Eukaryota</taxon>
        <taxon>Fungi</taxon>
        <taxon>Dikarya</taxon>
        <taxon>Ascomycota</taxon>
        <taxon>Saccharomycotina</taxon>
        <taxon>Pichiomycetes</taxon>
        <taxon>Pichiales</taxon>
        <taxon>Pichiaceae</taxon>
        <taxon>Brettanomyces</taxon>
    </lineage>
</organism>
<dbReference type="OrthoDB" id="2503928at2759"/>
<feature type="transmembrane region" description="Helical" evidence="8">
    <location>
        <begin position="635"/>
        <end position="654"/>
    </location>
</feature>
<reference evidence="11" key="1">
    <citation type="submission" date="2020-10" db="EMBL/GenBank/DDBJ databases">
        <authorList>
            <person name="Roach M.J.R."/>
        </authorList>
    </citation>
    <scope>NUCLEOTIDE SEQUENCE</scope>
    <source>
        <strain evidence="11">CBS 1945</strain>
    </source>
</reference>
<dbReference type="GO" id="GO:0071763">
    <property type="term" value="P:nuclear membrane organization"/>
    <property type="evidence" value="ECO:0007669"/>
    <property type="project" value="TreeGrafter"/>
</dbReference>
<dbReference type="RefSeq" id="XP_038779849.1">
    <property type="nucleotide sequence ID" value="XM_038923921.1"/>
</dbReference>
<keyword evidence="12" id="KW-1185">Reference proteome</keyword>
<evidence type="ECO:0000259" key="9">
    <source>
        <dbReference type="Pfam" id="PF09402"/>
    </source>
</evidence>
<feature type="compositionally biased region" description="Basic and acidic residues" evidence="7">
    <location>
        <begin position="193"/>
        <end position="213"/>
    </location>
</feature>
<proteinExistence type="predicted"/>
<evidence type="ECO:0000256" key="1">
    <source>
        <dbReference type="ARBA" id="ARBA00004540"/>
    </source>
</evidence>
<evidence type="ECO:0000256" key="6">
    <source>
        <dbReference type="ARBA" id="ARBA00023242"/>
    </source>
</evidence>
<feature type="compositionally biased region" description="Polar residues" evidence="7">
    <location>
        <begin position="111"/>
        <end position="120"/>
    </location>
</feature>
<feature type="compositionally biased region" description="Basic residues" evidence="7">
    <location>
        <begin position="76"/>
        <end position="89"/>
    </location>
</feature>
<dbReference type="InterPro" id="IPR025856">
    <property type="entry name" value="HeH/LEM_domain"/>
</dbReference>
<evidence type="ECO:0000313" key="12">
    <source>
        <dbReference type="Proteomes" id="UP000662931"/>
    </source>
</evidence>
<keyword evidence="5 8" id="KW-0472">Membrane</keyword>
<evidence type="ECO:0000256" key="7">
    <source>
        <dbReference type="SAM" id="MobiDB-lite"/>
    </source>
</evidence>
<gene>
    <name evidence="11" type="ORF">FOA43_003670</name>
</gene>
<feature type="region of interest" description="Disordered" evidence="7">
    <location>
        <begin position="57"/>
        <end position="224"/>
    </location>
</feature>
<evidence type="ECO:0000313" key="11">
    <source>
        <dbReference type="EMBL" id="QPG76284.1"/>
    </source>
</evidence>
<dbReference type="GO" id="GO:0005637">
    <property type="term" value="C:nuclear inner membrane"/>
    <property type="evidence" value="ECO:0007669"/>
    <property type="project" value="UniProtKB-SubCell"/>
</dbReference>
<dbReference type="InterPro" id="IPR044780">
    <property type="entry name" value="Heh2/Src1"/>
</dbReference>
<dbReference type="Pfam" id="PF12949">
    <property type="entry name" value="HeH"/>
    <property type="match status" value="1"/>
</dbReference>
<keyword evidence="2" id="KW-0597">Phosphoprotein</keyword>
<dbReference type="PANTHER" id="PTHR47808">
    <property type="entry name" value="INNER NUCLEAR MEMBRANE PROTEIN HEH2-RELATED"/>
    <property type="match status" value="1"/>
</dbReference>
<dbReference type="Proteomes" id="UP000662931">
    <property type="component" value="Chromosome 4"/>
</dbReference>
<keyword evidence="6" id="KW-0539">Nucleus</keyword>
<accession>A0A875SBM8</accession>
<feature type="region of interest" description="Disordered" evidence="7">
    <location>
        <begin position="244"/>
        <end position="266"/>
    </location>
</feature>
<evidence type="ECO:0000256" key="5">
    <source>
        <dbReference type="ARBA" id="ARBA00023136"/>
    </source>
</evidence>
<dbReference type="EMBL" id="CP064815">
    <property type="protein sequence ID" value="QPG76284.1"/>
    <property type="molecule type" value="Genomic_DNA"/>
</dbReference>
<protein>
    <submittedName>
        <fullName evidence="11">Uncharacterized protein</fullName>
    </submittedName>
</protein>
<feature type="domain" description="HeH/LEM" evidence="10">
    <location>
        <begin position="18"/>
        <end position="49"/>
    </location>
</feature>
<dbReference type="GO" id="GO:0034399">
    <property type="term" value="C:nuclear periphery"/>
    <property type="evidence" value="ECO:0007669"/>
    <property type="project" value="TreeGrafter"/>
</dbReference>
<dbReference type="GeneID" id="62197070"/>
<evidence type="ECO:0000256" key="3">
    <source>
        <dbReference type="ARBA" id="ARBA00022692"/>
    </source>
</evidence>
<feature type="compositionally biased region" description="Polar residues" evidence="7">
    <location>
        <begin position="214"/>
        <end position="224"/>
    </location>
</feature>
<evidence type="ECO:0000256" key="8">
    <source>
        <dbReference type="SAM" id="Phobius"/>
    </source>
</evidence>
<comment type="subcellular location">
    <subcellularLocation>
        <location evidence="1">Nucleus inner membrane</location>
    </subcellularLocation>
</comment>
<dbReference type="GO" id="GO:0005783">
    <property type="term" value="C:endoplasmic reticulum"/>
    <property type="evidence" value="ECO:0007669"/>
    <property type="project" value="TreeGrafter"/>
</dbReference>
<dbReference type="AlphaFoldDB" id="A0A875SBM8"/>
<evidence type="ECO:0000256" key="4">
    <source>
        <dbReference type="ARBA" id="ARBA00022989"/>
    </source>
</evidence>
<feature type="region of interest" description="Disordered" evidence="7">
    <location>
        <begin position="348"/>
        <end position="373"/>
    </location>
</feature>
<dbReference type="PANTHER" id="PTHR47808:SF2">
    <property type="entry name" value="LEM DOMAIN-CONTAINING PROTEIN 2"/>
    <property type="match status" value="1"/>
</dbReference>
<evidence type="ECO:0000259" key="10">
    <source>
        <dbReference type="Pfam" id="PF12949"/>
    </source>
</evidence>